<reference evidence="2 3" key="1">
    <citation type="journal article" date="2024" name="Microbiol. Resour. Announc.">
        <title>Genome annotations for the ascomycete fungi Trichoderma harzianum, Trichoderma aggressivum, and Purpureocillium lilacinum.</title>
        <authorList>
            <person name="Beijen E.P.W."/>
            <person name="Ohm R.A."/>
        </authorList>
    </citation>
    <scope>NUCLEOTIDE SEQUENCE [LARGE SCALE GENOMIC DNA]</scope>
    <source>
        <strain evidence="2 3">CBS 150709</strain>
    </source>
</reference>
<proteinExistence type="predicted"/>
<protein>
    <submittedName>
        <fullName evidence="2">Uncharacterized protein</fullName>
    </submittedName>
</protein>
<organism evidence="2 3">
    <name type="scientific">Purpureocillium lilacinum</name>
    <name type="common">Paecilomyces lilacinus</name>
    <dbReference type="NCBI Taxonomy" id="33203"/>
    <lineage>
        <taxon>Eukaryota</taxon>
        <taxon>Fungi</taxon>
        <taxon>Dikarya</taxon>
        <taxon>Ascomycota</taxon>
        <taxon>Pezizomycotina</taxon>
        <taxon>Sordariomycetes</taxon>
        <taxon>Hypocreomycetidae</taxon>
        <taxon>Hypocreales</taxon>
        <taxon>Ophiocordycipitaceae</taxon>
        <taxon>Purpureocillium</taxon>
    </lineage>
</organism>
<accession>A0ABR0CFJ3</accession>
<keyword evidence="3" id="KW-1185">Reference proteome</keyword>
<comment type="caution">
    <text evidence="2">The sequence shown here is derived from an EMBL/GenBank/DDBJ whole genome shotgun (WGS) entry which is preliminary data.</text>
</comment>
<evidence type="ECO:0000313" key="3">
    <source>
        <dbReference type="Proteomes" id="UP001287286"/>
    </source>
</evidence>
<feature type="region of interest" description="Disordered" evidence="1">
    <location>
        <begin position="76"/>
        <end position="185"/>
    </location>
</feature>
<evidence type="ECO:0000313" key="2">
    <source>
        <dbReference type="EMBL" id="KAK4095171.1"/>
    </source>
</evidence>
<dbReference type="Proteomes" id="UP001287286">
    <property type="component" value="Unassembled WGS sequence"/>
</dbReference>
<sequence length="185" mass="20638">MGSEHQHLVSGQKSDRRRSTLAATLSRALRFSAVCTGLESARAGRLSNRAEICRETSRTCCHKDGKDGKDWAELSLGGTTSLSGPARHLAEQKASSKARTLAHRHQTGDRTHRPNPPKKPPQPLPAGRRQPQRSPKPRSRDLPPSFRQATAQRTRLAAGWQQKWRVAWPTGLNRRSPSWPPRKRA</sequence>
<dbReference type="EMBL" id="JAWRVI010000002">
    <property type="protein sequence ID" value="KAK4095171.1"/>
    <property type="molecule type" value="Genomic_DNA"/>
</dbReference>
<gene>
    <name evidence="2" type="ORF">Purlil1_867</name>
</gene>
<name>A0ABR0CFJ3_PURLI</name>
<feature type="compositionally biased region" description="Low complexity" evidence="1">
    <location>
        <begin position="147"/>
        <end position="158"/>
    </location>
</feature>
<evidence type="ECO:0000256" key="1">
    <source>
        <dbReference type="SAM" id="MobiDB-lite"/>
    </source>
</evidence>